<dbReference type="RefSeq" id="WP_207682592.1">
    <property type="nucleotide sequence ID" value="NZ_CP061800.1"/>
</dbReference>
<evidence type="ECO:0000256" key="4">
    <source>
        <dbReference type="SAM" id="Coils"/>
    </source>
</evidence>
<dbReference type="InterPro" id="IPR003660">
    <property type="entry name" value="HAMP_dom"/>
</dbReference>
<feature type="transmembrane region" description="Helical" evidence="5">
    <location>
        <begin position="353"/>
        <end position="372"/>
    </location>
</feature>
<keyword evidence="4" id="KW-0175">Coiled coil</keyword>
<dbReference type="InterPro" id="IPR004089">
    <property type="entry name" value="MCPsignal_dom"/>
</dbReference>
<organism evidence="8 9">
    <name type="scientific">Desulfonema magnum</name>
    <dbReference type="NCBI Taxonomy" id="45655"/>
    <lineage>
        <taxon>Bacteria</taxon>
        <taxon>Pseudomonadati</taxon>
        <taxon>Thermodesulfobacteriota</taxon>
        <taxon>Desulfobacteria</taxon>
        <taxon>Desulfobacterales</taxon>
        <taxon>Desulfococcaceae</taxon>
        <taxon>Desulfonema</taxon>
    </lineage>
</organism>
<keyword evidence="1 3" id="KW-0807">Transducer</keyword>
<evidence type="ECO:0000259" key="6">
    <source>
        <dbReference type="PROSITE" id="PS50111"/>
    </source>
</evidence>
<feature type="coiled-coil region" evidence="4">
    <location>
        <begin position="649"/>
        <end position="704"/>
    </location>
</feature>
<accession>A0A975BL37</accession>
<evidence type="ECO:0000313" key="8">
    <source>
        <dbReference type="EMBL" id="QTA87381.1"/>
    </source>
</evidence>
<dbReference type="PROSITE" id="PS50111">
    <property type="entry name" value="CHEMOTAXIS_TRANSDUC_2"/>
    <property type="match status" value="1"/>
</dbReference>
<feature type="domain" description="Methyl-accepting transducer" evidence="6">
    <location>
        <begin position="431"/>
        <end position="667"/>
    </location>
</feature>
<feature type="transmembrane region" description="Helical" evidence="5">
    <location>
        <begin position="12"/>
        <end position="34"/>
    </location>
</feature>
<keyword evidence="9" id="KW-1185">Reference proteome</keyword>
<evidence type="ECO:0000256" key="2">
    <source>
        <dbReference type="ARBA" id="ARBA00029447"/>
    </source>
</evidence>
<keyword evidence="5" id="KW-0812">Transmembrane</keyword>
<dbReference type="PANTHER" id="PTHR32089">
    <property type="entry name" value="METHYL-ACCEPTING CHEMOTAXIS PROTEIN MCPB"/>
    <property type="match status" value="1"/>
</dbReference>
<name>A0A975BL37_9BACT</name>
<dbReference type="GO" id="GO:0007165">
    <property type="term" value="P:signal transduction"/>
    <property type="evidence" value="ECO:0007669"/>
    <property type="project" value="UniProtKB-KW"/>
</dbReference>
<evidence type="ECO:0000259" key="7">
    <source>
        <dbReference type="PROSITE" id="PS50885"/>
    </source>
</evidence>
<dbReference type="GO" id="GO:0016020">
    <property type="term" value="C:membrane"/>
    <property type="evidence" value="ECO:0007669"/>
    <property type="project" value="InterPro"/>
</dbReference>
<comment type="similarity">
    <text evidence="2">Belongs to the methyl-accepting chemotaxis (MCP) protein family.</text>
</comment>
<dbReference type="SMART" id="SM00304">
    <property type="entry name" value="HAMP"/>
    <property type="match status" value="1"/>
</dbReference>
<evidence type="ECO:0000256" key="3">
    <source>
        <dbReference type="PROSITE-ProRule" id="PRU00284"/>
    </source>
</evidence>
<reference evidence="8" key="1">
    <citation type="journal article" date="2021" name="Microb. Physiol.">
        <title>Proteogenomic Insights into the Physiology of Marine, Sulfate-Reducing, Filamentous Desulfonema limicola and Desulfonema magnum.</title>
        <authorList>
            <person name="Schnaars V."/>
            <person name="Wohlbrand L."/>
            <person name="Scheve S."/>
            <person name="Hinrichs C."/>
            <person name="Reinhardt R."/>
            <person name="Rabus R."/>
        </authorList>
    </citation>
    <scope>NUCLEOTIDE SEQUENCE</scope>
    <source>
        <strain evidence="8">4be13</strain>
    </source>
</reference>
<evidence type="ECO:0000256" key="5">
    <source>
        <dbReference type="SAM" id="Phobius"/>
    </source>
</evidence>
<feature type="domain" description="HAMP" evidence="7">
    <location>
        <begin position="374"/>
        <end position="426"/>
    </location>
</feature>
<dbReference type="Proteomes" id="UP000663722">
    <property type="component" value="Chromosome"/>
</dbReference>
<gene>
    <name evidence="8" type="ORF">dnm_034140</name>
</gene>
<keyword evidence="5" id="KW-1133">Transmembrane helix</keyword>
<dbReference type="Gene3D" id="1.10.287.950">
    <property type="entry name" value="Methyl-accepting chemotaxis protein"/>
    <property type="match status" value="1"/>
</dbReference>
<sequence>MMKLKLNLTIKRMLWGLVLIAVSVTFLLAGISLYSNNELMKNQKQLTEIVMPLDNVTQKVRIATVRFSIRNHMIREAATLKELDQFSERKHLEQMFSEGLSSLRQLAAKAKITEDDKKKNTLLEKLEKFYSNMLEKDIAVFESVRRHLKLAEDIRQQVSVLDRLGEKLHRNSETFSEKVSIAILRQIKESEKTTALKELTEAQKISNDLRLAIVFLTNYGRQMLLADEQERITHIRDDKIAQTVRNIEMFLDTLAGFTFYENINQAELFEIIQNVKKEYELLRLTLIGKNDSIVSLQSQWITERENILSLNMSLKEITDFLTASLEDIKLAADQVRYLAEEDAANVNITSQSIIWSVSIGVILFMVVVGMIITRRIILPIGKAESFAAIISNGDLTAEIEKDHDDEVGNLVSKLSSMAHNLNMLIGQVQRSGIQVTSSATELSATSRQQEAVMKTQLESTNYVVKAVREISTVSEDLVETMQRVAVMSEQTAEFANSGQTDLSQMEEAMHHMENASKSISGKLEAINEKAANITSVVTTITKVADQTNLLSLNAAIEAEKAGEYGRGFTVVAREIRRLADQTAVATLDIDQMVQEMQSAVSAGVMEMDAFITEVQRSAENVGKISMQLSRIIEQVQGLSPSFEGVNESMQFQSEKAQQINNSMMNLSEEMQQTVDSLRESFLAIEQLNDAAKGLQDEVSRFRVM</sequence>
<proteinExistence type="inferred from homology"/>
<dbReference type="AlphaFoldDB" id="A0A975BL37"/>
<dbReference type="PANTHER" id="PTHR32089:SF120">
    <property type="entry name" value="METHYL-ACCEPTING CHEMOTAXIS PROTEIN TLPQ"/>
    <property type="match status" value="1"/>
</dbReference>
<dbReference type="SUPFAM" id="SSF58104">
    <property type="entry name" value="Methyl-accepting chemotaxis protein (MCP) signaling domain"/>
    <property type="match status" value="1"/>
</dbReference>
<evidence type="ECO:0000313" key="9">
    <source>
        <dbReference type="Proteomes" id="UP000663722"/>
    </source>
</evidence>
<dbReference type="EMBL" id="CP061800">
    <property type="protein sequence ID" value="QTA87381.1"/>
    <property type="molecule type" value="Genomic_DNA"/>
</dbReference>
<keyword evidence="5" id="KW-0472">Membrane</keyword>
<evidence type="ECO:0000256" key="1">
    <source>
        <dbReference type="ARBA" id="ARBA00023224"/>
    </source>
</evidence>
<dbReference type="KEGG" id="dmm:dnm_034140"/>
<protein>
    <submittedName>
        <fullName evidence="8">Methyl-accepting chemotaxis protein signailing-domain containing protein</fullName>
    </submittedName>
</protein>
<dbReference type="Pfam" id="PF00015">
    <property type="entry name" value="MCPsignal"/>
    <property type="match status" value="1"/>
</dbReference>
<dbReference type="PROSITE" id="PS50885">
    <property type="entry name" value="HAMP"/>
    <property type="match status" value="1"/>
</dbReference>
<dbReference type="SMART" id="SM00283">
    <property type="entry name" value="MA"/>
    <property type="match status" value="1"/>
</dbReference>